<evidence type="ECO:0000256" key="1">
    <source>
        <dbReference type="SAM" id="MobiDB-lite"/>
    </source>
</evidence>
<dbReference type="EMBL" id="CP003050">
    <property type="protein sequence ID" value="AGB17263.1"/>
    <property type="molecule type" value="Genomic_DNA"/>
</dbReference>
<dbReference type="HOGENOM" id="CLU_130783_0_0_2"/>
<feature type="region of interest" description="Disordered" evidence="1">
    <location>
        <begin position="120"/>
        <end position="175"/>
    </location>
</feature>
<dbReference type="KEGG" id="hru:Halru_2688"/>
<dbReference type="RefSeq" id="WP_015301859.1">
    <property type="nucleotide sequence ID" value="NC_019964.1"/>
</dbReference>
<evidence type="ECO:0008006" key="4">
    <source>
        <dbReference type="Google" id="ProtNLM"/>
    </source>
</evidence>
<keyword evidence="3" id="KW-1185">Reference proteome</keyword>
<evidence type="ECO:0000313" key="3">
    <source>
        <dbReference type="Proteomes" id="UP000010846"/>
    </source>
</evidence>
<proteinExistence type="predicted"/>
<dbReference type="eggNOG" id="arCOG11412">
    <property type="taxonomic scope" value="Archaea"/>
</dbReference>
<dbReference type="OrthoDB" id="137007at2157"/>
<organism evidence="2 3">
    <name type="scientific">Halovivax ruber (strain DSM 18193 / JCM 13892 / XH-70)</name>
    <dbReference type="NCBI Taxonomy" id="797302"/>
    <lineage>
        <taxon>Archaea</taxon>
        <taxon>Methanobacteriati</taxon>
        <taxon>Methanobacteriota</taxon>
        <taxon>Stenosarchaea group</taxon>
        <taxon>Halobacteria</taxon>
        <taxon>Halobacteriales</taxon>
        <taxon>Natrialbaceae</taxon>
        <taxon>Halovivax</taxon>
    </lineage>
</organism>
<evidence type="ECO:0000313" key="2">
    <source>
        <dbReference type="EMBL" id="AGB17263.1"/>
    </source>
</evidence>
<dbReference type="GeneID" id="14377303"/>
<protein>
    <recommendedName>
        <fullName evidence="4">Phage tail assembly protein</fullName>
    </recommendedName>
</protein>
<reference evidence="2" key="1">
    <citation type="submission" date="2011-09" db="EMBL/GenBank/DDBJ databases">
        <title>Complete sequence of Halovivax ruber XH-70.</title>
        <authorList>
            <consortium name="US DOE Joint Genome Institute"/>
            <person name="Lucas S."/>
            <person name="Han J."/>
            <person name="Lapidus A."/>
            <person name="Cheng J.-F."/>
            <person name="Goodwin L."/>
            <person name="Pitluck S."/>
            <person name="Peters L."/>
            <person name="Mikhailova N."/>
            <person name="Davenport K."/>
            <person name="Detter J.C."/>
            <person name="Han C."/>
            <person name="Tapia R."/>
            <person name="Land M."/>
            <person name="Hauser L."/>
            <person name="Kyrpides N."/>
            <person name="Ivanova N."/>
            <person name="Pagani I."/>
            <person name="Sproer C."/>
            <person name="Anderson I."/>
            <person name="Woyke T."/>
        </authorList>
    </citation>
    <scope>NUCLEOTIDE SEQUENCE</scope>
    <source>
        <strain evidence="2">XH-70</strain>
    </source>
</reference>
<accession>L0IEK1</accession>
<dbReference type="AlphaFoldDB" id="L0IEK1"/>
<gene>
    <name evidence="2" type="ordered locus">Halru_2688</name>
</gene>
<dbReference type="STRING" id="797302.Halru_2688"/>
<dbReference type="Proteomes" id="UP000010846">
    <property type="component" value="Chromosome"/>
</dbReference>
<name>L0IEK1_HALRX</name>
<sequence>MTDQTLQTEFEFTLPRGYVDGEGTLHREGRMRLATAADEIQPLSEPHVQSNSSYLTIVLLSRVVTELGTLETVDIDVVENLFVADLEYLQAMYERVNNRGRNAVTTTCPDCGETFDVDATSGVSLADPPAGSAADEAAPIGTTDDGEPIEGDAVGATDDADLESPSEVEAGNANE</sequence>